<feature type="compositionally biased region" description="Basic and acidic residues" evidence="1">
    <location>
        <begin position="21"/>
        <end position="32"/>
    </location>
</feature>
<feature type="region of interest" description="Disordered" evidence="1">
    <location>
        <begin position="1"/>
        <end position="38"/>
    </location>
</feature>
<protein>
    <recommendedName>
        <fullName evidence="4">F-box domain-containing protein</fullName>
    </recommendedName>
</protein>
<name>A0AA38UCW2_9AGAR</name>
<dbReference type="EMBL" id="MU806636">
    <property type="protein sequence ID" value="KAJ3833777.1"/>
    <property type="molecule type" value="Genomic_DNA"/>
</dbReference>
<reference evidence="2" key="1">
    <citation type="submission" date="2022-08" db="EMBL/GenBank/DDBJ databases">
        <authorList>
            <consortium name="DOE Joint Genome Institute"/>
            <person name="Min B."/>
            <person name="Riley R."/>
            <person name="Sierra-Patev S."/>
            <person name="Naranjo-Ortiz M."/>
            <person name="Looney B."/>
            <person name="Konkel Z."/>
            <person name="Slot J.C."/>
            <person name="Sakamoto Y."/>
            <person name="Steenwyk J.L."/>
            <person name="Rokas A."/>
            <person name="Carro J."/>
            <person name="Camarero S."/>
            <person name="Ferreira P."/>
            <person name="Molpeceres G."/>
            <person name="Ruiz-Duenas F.J."/>
            <person name="Serrano A."/>
            <person name="Henrissat B."/>
            <person name="Drula E."/>
            <person name="Hughes K.W."/>
            <person name="Mata J.L."/>
            <person name="Ishikawa N.K."/>
            <person name="Vargas-Isla R."/>
            <person name="Ushijima S."/>
            <person name="Smith C.A."/>
            <person name="Ahrendt S."/>
            <person name="Andreopoulos W."/>
            <person name="He G."/>
            <person name="Labutti K."/>
            <person name="Lipzen A."/>
            <person name="Ng V."/>
            <person name="Sandor L."/>
            <person name="Barry K."/>
            <person name="Martinez A.T."/>
            <person name="Xiao Y."/>
            <person name="Gibbons J.G."/>
            <person name="Terashima K."/>
            <person name="Hibbett D.S."/>
            <person name="Grigoriev I.V."/>
        </authorList>
    </citation>
    <scope>NUCLEOTIDE SEQUENCE</scope>
    <source>
        <strain evidence="2">TFB9207</strain>
    </source>
</reference>
<proteinExistence type="predicted"/>
<gene>
    <name evidence="2" type="ORF">F5878DRAFT_645678</name>
</gene>
<evidence type="ECO:0000313" key="2">
    <source>
        <dbReference type="EMBL" id="KAJ3833777.1"/>
    </source>
</evidence>
<comment type="caution">
    <text evidence="2">The sequence shown here is derived from an EMBL/GenBank/DDBJ whole genome shotgun (WGS) entry which is preliminary data.</text>
</comment>
<dbReference type="AlphaFoldDB" id="A0AA38UCW2"/>
<evidence type="ECO:0008006" key="4">
    <source>
        <dbReference type="Google" id="ProtNLM"/>
    </source>
</evidence>
<sequence length="314" mass="36265">MSLPQLDSESQLDSQPQCLLKTEESNRSEPTEHGSLQKQISDIEQELSILQDRISDTQRQWHSIQEKYWKLTHSKERKNARLASLKNKLLPISQLPPEVFSLNVKAGRHPNALLRDLSWVRHWFGRSAELPLDIHLVFDWFWSQKSDKFRQQKVKADELMHIILEFRGRIRWLILQAPFKILSALFELPPSSFPRLERVCIGVDADENHFRHYRTNKDVSTMEALKGAPNVQEVKLWATSSRVSVPIGQIFLPIEQLTSLQINALSTEKVFIGILSQCTNLISLDLCMLYQAVCYPIIKESIQISLPSLRVPLP</sequence>
<organism evidence="2 3">
    <name type="scientific">Lentinula raphanica</name>
    <dbReference type="NCBI Taxonomy" id="153919"/>
    <lineage>
        <taxon>Eukaryota</taxon>
        <taxon>Fungi</taxon>
        <taxon>Dikarya</taxon>
        <taxon>Basidiomycota</taxon>
        <taxon>Agaricomycotina</taxon>
        <taxon>Agaricomycetes</taxon>
        <taxon>Agaricomycetidae</taxon>
        <taxon>Agaricales</taxon>
        <taxon>Marasmiineae</taxon>
        <taxon>Omphalotaceae</taxon>
        <taxon>Lentinula</taxon>
    </lineage>
</organism>
<accession>A0AA38UCW2</accession>
<dbReference type="Proteomes" id="UP001163846">
    <property type="component" value="Unassembled WGS sequence"/>
</dbReference>
<feature type="compositionally biased region" description="Polar residues" evidence="1">
    <location>
        <begin position="1"/>
        <end position="17"/>
    </location>
</feature>
<evidence type="ECO:0000313" key="3">
    <source>
        <dbReference type="Proteomes" id="UP001163846"/>
    </source>
</evidence>
<evidence type="ECO:0000256" key="1">
    <source>
        <dbReference type="SAM" id="MobiDB-lite"/>
    </source>
</evidence>
<keyword evidence="3" id="KW-1185">Reference proteome</keyword>